<keyword evidence="5 11" id="KW-0545">Nucleotide biosynthesis</keyword>
<dbReference type="GO" id="GO:0005737">
    <property type="term" value="C:cytoplasm"/>
    <property type="evidence" value="ECO:0007669"/>
    <property type="project" value="TreeGrafter"/>
</dbReference>
<evidence type="ECO:0000256" key="8">
    <source>
        <dbReference type="ARBA" id="ARBA00022840"/>
    </source>
</evidence>
<keyword evidence="7 11" id="KW-0418">Kinase</keyword>
<dbReference type="InterPro" id="IPR018094">
    <property type="entry name" value="Thymidylate_kinase"/>
</dbReference>
<comment type="catalytic activity">
    <reaction evidence="10 11">
        <text>dTMP + ATP = dTDP + ADP</text>
        <dbReference type="Rhea" id="RHEA:13517"/>
        <dbReference type="ChEBI" id="CHEBI:30616"/>
        <dbReference type="ChEBI" id="CHEBI:58369"/>
        <dbReference type="ChEBI" id="CHEBI:63528"/>
        <dbReference type="ChEBI" id="CHEBI:456216"/>
        <dbReference type="EC" id="2.7.4.9"/>
    </reaction>
</comment>
<evidence type="ECO:0000256" key="11">
    <source>
        <dbReference type="HAMAP-Rule" id="MF_00165"/>
    </source>
</evidence>
<evidence type="ECO:0000256" key="7">
    <source>
        <dbReference type="ARBA" id="ARBA00022777"/>
    </source>
</evidence>
<reference evidence="13 14" key="1">
    <citation type="submission" date="2020-04" db="EMBL/GenBank/DDBJ databases">
        <title>Whole-genome sequencing of Vibrio spp. from China reveals different genetic environments of blaCTX-M-14 among diverse lineages.</title>
        <authorList>
            <person name="Zheng Z."/>
            <person name="Ye L."/>
            <person name="Chen S."/>
        </authorList>
    </citation>
    <scope>NUCLEOTIDE SEQUENCE [LARGE SCALE GENOMIC DNA]</scope>
    <source>
        <strain evidence="13 14">Vb0551</strain>
    </source>
</reference>
<dbReference type="SUPFAM" id="SSF52540">
    <property type="entry name" value="P-loop containing nucleoside triphosphate hydrolases"/>
    <property type="match status" value="1"/>
</dbReference>
<evidence type="ECO:0000256" key="3">
    <source>
        <dbReference type="ARBA" id="ARBA00017144"/>
    </source>
</evidence>
<evidence type="ECO:0000256" key="6">
    <source>
        <dbReference type="ARBA" id="ARBA00022741"/>
    </source>
</evidence>
<comment type="function">
    <text evidence="11">Phosphorylation of dTMP to form dTDP in both de novo and salvage pathways of dTTP synthesis.</text>
</comment>
<feature type="domain" description="Thymidylate kinase-like" evidence="12">
    <location>
        <begin position="137"/>
        <end position="322"/>
    </location>
</feature>
<dbReference type="HAMAP" id="MF_00165">
    <property type="entry name" value="Thymidylate_kinase"/>
    <property type="match status" value="1"/>
</dbReference>
<dbReference type="EC" id="2.7.4.9" evidence="2 11"/>
<accession>A0A7Y0XB30</accession>
<comment type="similarity">
    <text evidence="1 11">Belongs to the thymidylate kinase family.</text>
</comment>
<dbReference type="GO" id="GO:0006235">
    <property type="term" value="P:dTTP biosynthetic process"/>
    <property type="evidence" value="ECO:0007669"/>
    <property type="project" value="UniProtKB-UniRule"/>
</dbReference>
<dbReference type="RefSeq" id="WP_141180432.1">
    <property type="nucleotide sequence ID" value="NZ_CP041202.1"/>
</dbReference>
<dbReference type="GO" id="GO:0006233">
    <property type="term" value="P:dTDP biosynthetic process"/>
    <property type="evidence" value="ECO:0007669"/>
    <property type="project" value="InterPro"/>
</dbReference>
<protein>
    <recommendedName>
        <fullName evidence="3 11">Thymidylate kinase</fullName>
        <ecNumber evidence="2 11">2.7.4.9</ecNumber>
    </recommendedName>
    <alternativeName>
        <fullName evidence="9 11">dTMP kinase</fullName>
    </alternativeName>
</protein>
<evidence type="ECO:0000256" key="2">
    <source>
        <dbReference type="ARBA" id="ARBA00012980"/>
    </source>
</evidence>
<evidence type="ECO:0000259" key="12">
    <source>
        <dbReference type="Pfam" id="PF02223"/>
    </source>
</evidence>
<evidence type="ECO:0000256" key="4">
    <source>
        <dbReference type="ARBA" id="ARBA00022679"/>
    </source>
</evidence>
<dbReference type="Gene3D" id="3.40.50.300">
    <property type="entry name" value="P-loop containing nucleotide triphosphate hydrolases"/>
    <property type="match status" value="1"/>
</dbReference>
<keyword evidence="6 11" id="KW-0547">Nucleotide-binding</keyword>
<dbReference type="InterPro" id="IPR027417">
    <property type="entry name" value="P-loop_NTPase"/>
</dbReference>
<dbReference type="PANTHER" id="PTHR10344">
    <property type="entry name" value="THYMIDYLATE KINASE"/>
    <property type="match status" value="1"/>
</dbReference>
<dbReference type="EMBL" id="JABCLB010000331">
    <property type="protein sequence ID" value="NMU81849.1"/>
    <property type="molecule type" value="Genomic_DNA"/>
</dbReference>
<dbReference type="AlphaFoldDB" id="A0A7Y0XB30"/>
<evidence type="ECO:0000256" key="10">
    <source>
        <dbReference type="ARBA" id="ARBA00048743"/>
    </source>
</evidence>
<dbReference type="PANTHER" id="PTHR10344:SF4">
    <property type="entry name" value="UMP-CMP KINASE 2, MITOCHONDRIAL"/>
    <property type="match status" value="1"/>
</dbReference>
<keyword evidence="8 11" id="KW-0067">ATP-binding</keyword>
<proteinExistence type="inferred from homology"/>
<organism evidence="13 14">
    <name type="scientific">Vibrio parahaemolyticus</name>
    <dbReference type="NCBI Taxonomy" id="670"/>
    <lineage>
        <taxon>Bacteria</taxon>
        <taxon>Pseudomonadati</taxon>
        <taxon>Pseudomonadota</taxon>
        <taxon>Gammaproteobacteria</taxon>
        <taxon>Vibrionales</taxon>
        <taxon>Vibrionaceae</taxon>
        <taxon>Vibrio</taxon>
    </lineage>
</organism>
<evidence type="ECO:0000256" key="9">
    <source>
        <dbReference type="ARBA" id="ARBA00029962"/>
    </source>
</evidence>
<dbReference type="GO" id="GO:0006227">
    <property type="term" value="P:dUDP biosynthetic process"/>
    <property type="evidence" value="ECO:0007669"/>
    <property type="project" value="TreeGrafter"/>
</dbReference>
<comment type="caution">
    <text evidence="13">The sequence shown here is derived from an EMBL/GenBank/DDBJ whole genome shotgun (WGS) entry which is preliminary data.</text>
</comment>
<feature type="binding site" evidence="11">
    <location>
        <begin position="139"/>
        <end position="146"/>
    </location>
    <ligand>
        <name>ATP</name>
        <dbReference type="ChEBI" id="CHEBI:30616"/>
    </ligand>
</feature>
<evidence type="ECO:0000313" key="14">
    <source>
        <dbReference type="Proteomes" id="UP000518904"/>
    </source>
</evidence>
<evidence type="ECO:0000256" key="5">
    <source>
        <dbReference type="ARBA" id="ARBA00022727"/>
    </source>
</evidence>
<keyword evidence="4 11" id="KW-0808">Transferase</keyword>
<dbReference type="Pfam" id="PF02223">
    <property type="entry name" value="Thymidylate_kin"/>
    <property type="match status" value="1"/>
</dbReference>
<name>A0A7Y0XB30_VIBPH</name>
<dbReference type="CDD" id="cd01672">
    <property type="entry name" value="TMPK"/>
    <property type="match status" value="1"/>
</dbReference>
<dbReference type="InterPro" id="IPR039430">
    <property type="entry name" value="Thymidylate_kin-like_dom"/>
</dbReference>
<dbReference type="GO" id="GO:0005524">
    <property type="term" value="F:ATP binding"/>
    <property type="evidence" value="ECO:0007669"/>
    <property type="project" value="UniProtKB-UniRule"/>
</dbReference>
<dbReference type="Proteomes" id="UP000518904">
    <property type="component" value="Unassembled WGS sequence"/>
</dbReference>
<dbReference type="GO" id="GO:0004798">
    <property type="term" value="F:dTMP kinase activity"/>
    <property type="evidence" value="ECO:0007669"/>
    <property type="project" value="UniProtKB-UniRule"/>
</dbReference>
<gene>
    <name evidence="11" type="primary">tmk</name>
    <name evidence="13" type="ORF">HKB16_03035</name>
</gene>
<sequence>MGDDPLGFESFTKIWLNEMLKIQELNDKLESYTLDGIKNIELDELNLSSELIKSLLVWLDNNPYKCTEERIRYALEIYLWCYRTSRDLEFYAHDMRKRAYEDACARFNISRNGLAALEKKLSESLIPGKRMPFIVAIEGIDGSGKTVQTDLLEQYFVSKGKNVLNLSFPVYDSFYGQEIGRLLSGRDKYDATNVDPKSMSLWYALDRKHRISQVDLYQYDVVVINRYTLSSVVYQGVRSDCSTSVEDWIFELEHKEMGLPVPDLYIVLDVDHSSSRGNVSSKGTRDYVGDSADVYESSSDIINKSRDKYLQISKSVCDIAILNCMSEDGKLKSIDDISKDIINIVCNI</sequence>
<evidence type="ECO:0000256" key="1">
    <source>
        <dbReference type="ARBA" id="ARBA00009776"/>
    </source>
</evidence>
<evidence type="ECO:0000313" key="13">
    <source>
        <dbReference type="EMBL" id="NMU81849.1"/>
    </source>
</evidence>